<dbReference type="InterPro" id="IPR015813">
    <property type="entry name" value="Pyrv/PenolPyrv_kinase-like_dom"/>
</dbReference>
<evidence type="ECO:0000256" key="1">
    <source>
        <dbReference type="ARBA" id="ARBA00005568"/>
    </source>
</evidence>
<dbReference type="InterPro" id="IPR040442">
    <property type="entry name" value="Pyrv_kinase-like_dom_sf"/>
</dbReference>
<name>A0A178LT96_MYCIR</name>
<dbReference type="RefSeq" id="WP_064283029.1">
    <property type="nucleotide sequence ID" value="NZ_LWCS01000032.1"/>
</dbReference>
<comment type="caution">
    <text evidence="5">The sequence shown here is derived from an EMBL/GenBank/DDBJ whole genome shotgun (WGS) entry which is preliminary data.</text>
</comment>
<keyword evidence="2" id="KW-0479">Metal-binding</keyword>
<reference evidence="5 6" key="1">
    <citation type="submission" date="2016-04" db="EMBL/GenBank/DDBJ databases">
        <title>Draft Genome Sequences of Staphylococcus capitis Strain H36, S. capitis Strain H65, S. cohnii Strain H62, S. hominis Strain H69, Mycobacterium iranicum Strain H39, Plantibacter sp. Strain H53, Pseudomonas oryzihabitans Strain H72, and Microbacterium sp. Strain H83, isolated from residential settings.</title>
        <authorList>
            <person name="Lymperopoulou D."/>
            <person name="Adams R.I."/>
            <person name="Lindow S."/>
            <person name="Coil D.A."/>
            <person name="Jospin G."/>
            <person name="Eisen J.A."/>
        </authorList>
    </citation>
    <scope>NUCLEOTIDE SEQUENCE [LARGE SCALE GENOMIC DNA]</scope>
    <source>
        <strain evidence="5 6">H39</strain>
    </source>
</reference>
<comment type="similarity">
    <text evidence="1">Belongs to the HpcH/HpaI aldolase family.</text>
</comment>
<keyword evidence="3" id="KW-0456">Lyase</keyword>
<evidence type="ECO:0000313" key="5">
    <source>
        <dbReference type="EMBL" id="OAN36825.1"/>
    </source>
</evidence>
<dbReference type="PANTHER" id="PTHR30502:SF0">
    <property type="entry name" value="PHOSPHOENOLPYRUVATE CARBOXYLASE FAMILY PROTEIN"/>
    <property type="match status" value="1"/>
</dbReference>
<evidence type="ECO:0000259" key="4">
    <source>
        <dbReference type="Pfam" id="PF03328"/>
    </source>
</evidence>
<dbReference type="SUPFAM" id="SSF51621">
    <property type="entry name" value="Phosphoenolpyruvate/pyruvate domain"/>
    <property type="match status" value="1"/>
</dbReference>
<gene>
    <name evidence="5" type="ORF">A4X20_06460</name>
</gene>
<proteinExistence type="inferred from homology"/>
<dbReference type="EMBL" id="LWCS01000032">
    <property type="protein sequence ID" value="OAN36825.1"/>
    <property type="molecule type" value="Genomic_DNA"/>
</dbReference>
<dbReference type="InterPro" id="IPR005000">
    <property type="entry name" value="Aldolase/citrate-lyase_domain"/>
</dbReference>
<dbReference type="Pfam" id="PF03328">
    <property type="entry name" value="HpcH_HpaI"/>
    <property type="match status" value="1"/>
</dbReference>
<dbReference type="Gene3D" id="3.20.20.60">
    <property type="entry name" value="Phosphoenolpyruvate-binding domains"/>
    <property type="match status" value="1"/>
</dbReference>
<dbReference type="GO" id="GO:0016832">
    <property type="term" value="F:aldehyde-lyase activity"/>
    <property type="evidence" value="ECO:0007669"/>
    <property type="project" value="TreeGrafter"/>
</dbReference>
<dbReference type="AlphaFoldDB" id="A0A178LT96"/>
<evidence type="ECO:0000313" key="6">
    <source>
        <dbReference type="Proteomes" id="UP000078396"/>
    </source>
</evidence>
<dbReference type="InterPro" id="IPR050251">
    <property type="entry name" value="HpcH-HpaI_aldolase"/>
</dbReference>
<accession>A0A178LT96</accession>
<sequence>MELVRGSLRQLLREDGLVLCLALLNARTPDVPAIAATCGYDAVYVDLEHTSTTLETAGMLCSSALGAGIDGLVRVPSQDRSLIARVLDVGASGIIVPHINSRQEAQAVVDAARFPPVGHRSISGPNALSGYASVPATELTATLEARTVVAVMVETPAAVAAVDDIASVDGLDMIVIGPSDLTAEMGIHGQYENEYFHNAVKSVAAACRNHGVALGVAGIKSLDLLESFVDLGLRFISAGTDVGMMTEAVTTRAQALRSLDRRGS</sequence>
<dbReference type="GO" id="GO:0005737">
    <property type="term" value="C:cytoplasm"/>
    <property type="evidence" value="ECO:0007669"/>
    <property type="project" value="TreeGrafter"/>
</dbReference>
<organism evidence="5 6">
    <name type="scientific">Mycolicibacterium iranicum</name>
    <name type="common">Mycobacterium iranicum</name>
    <dbReference type="NCBI Taxonomy" id="912594"/>
    <lineage>
        <taxon>Bacteria</taxon>
        <taxon>Bacillati</taxon>
        <taxon>Actinomycetota</taxon>
        <taxon>Actinomycetes</taxon>
        <taxon>Mycobacteriales</taxon>
        <taxon>Mycobacteriaceae</taxon>
        <taxon>Mycolicibacterium</taxon>
    </lineage>
</organism>
<dbReference type="PANTHER" id="PTHR30502">
    <property type="entry name" value="2-KETO-3-DEOXY-L-RHAMNONATE ALDOLASE"/>
    <property type="match status" value="1"/>
</dbReference>
<dbReference type="STRING" id="912594.AWC12_00560"/>
<evidence type="ECO:0000256" key="2">
    <source>
        <dbReference type="ARBA" id="ARBA00022723"/>
    </source>
</evidence>
<feature type="domain" description="HpcH/HpaI aldolase/citrate lyase" evidence="4">
    <location>
        <begin position="24"/>
        <end position="246"/>
    </location>
</feature>
<dbReference type="GO" id="GO:0046872">
    <property type="term" value="F:metal ion binding"/>
    <property type="evidence" value="ECO:0007669"/>
    <property type="project" value="UniProtKB-KW"/>
</dbReference>
<protein>
    <submittedName>
        <fullName evidence="5">Aldolase</fullName>
    </submittedName>
</protein>
<evidence type="ECO:0000256" key="3">
    <source>
        <dbReference type="ARBA" id="ARBA00023239"/>
    </source>
</evidence>
<dbReference type="Proteomes" id="UP000078396">
    <property type="component" value="Unassembled WGS sequence"/>
</dbReference>